<dbReference type="Gene3D" id="1.10.490.10">
    <property type="entry name" value="Globins"/>
    <property type="match status" value="8"/>
</dbReference>
<name>A0A7J6L300_PERCH</name>
<gene>
    <name evidence="5" type="ORF">FOL47_010479</name>
</gene>
<dbReference type="GO" id="GO:0019825">
    <property type="term" value="F:oxygen binding"/>
    <property type="evidence" value="ECO:0007669"/>
    <property type="project" value="InterPro"/>
</dbReference>
<dbReference type="GO" id="GO:0020037">
    <property type="term" value="F:heme binding"/>
    <property type="evidence" value="ECO:0007669"/>
    <property type="project" value="InterPro"/>
</dbReference>
<comment type="caution">
    <text evidence="5">The sequence shown here is derived from an EMBL/GenBank/DDBJ whole genome shotgun (WGS) entry which is preliminary data.</text>
</comment>
<keyword evidence="3" id="KW-0479">Metal-binding</keyword>
<evidence type="ECO:0000256" key="4">
    <source>
        <dbReference type="ARBA" id="ARBA00023004"/>
    </source>
</evidence>
<evidence type="ECO:0000256" key="2">
    <source>
        <dbReference type="ARBA" id="ARBA00022617"/>
    </source>
</evidence>
<accession>A0A7J6L300</accession>
<keyword evidence="1" id="KW-0813">Transport</keyword>
<dbReference type="Proteomes" id="UP000591131">
    <property type="component" value="Unassembled WGS sequence"/>
</dbReference>
<dbReference type="InterPro" id="IPR009050">
    <property type="entry name" value="Globin-like_sf"/>
</dbReference>
<evidence type="ECO:0000313" key="5">
    <source>
        <dbReference type="EMBL" id="KAF4653512.1"/>
    </source>
</evidence>
<reference evidence="5 6" key="1">
    <citation type="submission" date="2020-04" db="EMBL/GenBank/DDBJ databases">
        <title>Perkinsus chesapeaki whole genome sequence.</title>
        <authorList>
            <person name="Bogema D.R."/>
        </authorList>
    </citation>
    <scope>NUCLEOTIDE SEQUENCE [LARGE SCALE GENOMIC DNA]</scope>
    <source>
        <strain evidence="5">ATCC PRA-425</strain>
    </source>
</reference>
<keyword evidence="4" id="KW-0408">Iron</keyword>
<sequence>MADINRLLTAVEKSQSEIGHVKDHLEDVIKRMDNLKDDLVKNVESSLAIQKEKSHTVTLNSGIVETALEKISQDMSKFKAMVRDAAAAQEETRQQKASLVKKKIGHDDKSRSLFERAGGDRKLEAVVANFYDKAVAEPRTRAYFEKNTRKVKHLKQKIQAFLAAMLGGPYTYDTTTLKPAHYYLNVTDLHFDCVVELFVQAFNDVGVHPAVTEEAGNLLGKTRRQITTGYIVRTELARRSNEGGLDALYEKLIGEHDDLVPFIERLMDIFSLDQRIVWAFEDKDIEAMQEGLLYYLTDVLGGPLTYKGKSLSAIHRSLDLNDYHFDAFLMDVEKALSSLGVDDDTVDEIIVILEPQRASVLSGQKRRVETGARIIDGKNLLERLGGEMAVEAVVDTLYGALILDPRVKFFFLLDASRMRQIKTRMTQLLVGACGGPRLYDIAKLKPAHFHHNITDYHFDAVCENLRVSCEVTDIPSAFIDELLETVVKFRQQITSGCTIRLEIAHRKTESAGTDSLYSQLGMKDGIVVFVDKLFKRLHADQRIAYFFAGSKTEVIKEKLSLYLDQIFGGVDEYTGRDIAQVHSLIQISDFHFDCFIHACAQSFAESGLDEDSTDECVVLLEANRASVVNSNRRDHDVRKMLALANKKTLFEILGGESSITGVVDKVYEMAVLDSRLRSFFEKNKAKIQSIKKKMSQYVCGLVGGPVKYDEADLQPAHYAINITNYHFDSILELFRICLIGDNVERSVVRDFIKTLHPVRRLVTTGFTLRTELAKRNLEHGRDQLFRKLGESEGILALIDKLFGILFTDPRVKDFFADKEETKVKAIKKGITTVLVETWGGPKAYQGREIANIHREVGLNDYHFDAFLADLQKALMGGGADEQLIDEVIVTVEPLRQGVLSRKENDATQLAHKDGALVERLGGDLNLESMVENLYEKCQEDTRIKYFFDKGKSKVRQVRMKMYQLLSGLFGGPVQYDIENLKPAHYAMNIKDYHFDTVLELAQEVMSSMDLNADAIDDALQIMNMVRSGITTGSSVRTEMARRQGQIDGHDFLFTALGGPDGTDHFVVRLFEVIGLDRRLNMFFDGDKVKAMKSALVDYMTMVFGGPAGYVGRPLEEIHAVLSINDFHFDCFLNDAQKALRDLGMEQDVVDYVLVTMDSQRPKVLKHFYEERGIVYA</sequence>
<dbReference type="OrthoDB" id="431117at2759"/>
<protein>
    <submittedName>
        <fullName evidence="5">Uncharacterized protein</fullName>
    </submittedName>
</protein>
<dbReference type="InterPro" id="IPR012292">
    <property type="entry name" value="Globin/Proto"/>
</dbReference>
<dbReference type="AlphaFoldDB" id="A0A7J6L300"/>
<evidence type="ECO:0000313" key="6">
    <source>
        <dbReference type="Proteomes" id="UP000591131"/>
    </source>
</evidence>
<dbReference type="EMBL" id="JAAPAO010000813">
    <property type="protein sequence ID" value="KAF4653512.1"/>
    <property type="molecule type" value="Genomic_DNA"/>
</dbReference>
<dbReference type="GO" id="GO:0046872">
    <property type="term" value="F:metal ion binding"/>
    <property type="evidence" value="ECO:0007669"/>
    <property type="project" value="UniProtKB-KW"/>
</dbReference>
<keyword evidence="6" id="KW-1185">Reference proteome</keyword>
<keyword evidence="2" id="KW-0349">Heme</keyword>
<dbReference type="SUPFAM" id="SSF46458">
    <property type="entry name" value="Globin-like"/>
    <property type="match status" value="8"/>
</dbReference>
<evidence type="ECO:0000256" key="1">
    <source>
        <dbReference type="ARBA" id="ARBA00022448"/>
    </source>
</evidence>
<proteinExistence type="predicted"/>
<organism evidence="5 6">
    <name type="scientific">Perkinsus chesapeaki</name>
    <name type="common">Clam parasite</name>
    <name type="synonym">Perkinsus andrewsi</name>
    <dbReference type="NCBI Taxonomy" id="330153"/>
    <lineage>
        <taxon>Eukaryota</taxon>
        <taxon>Sar</taxon>
        <taxon>Alveolata</taxon>
        <taxon>Perkinsozoa</taxon>
        <taxon>Perkinsea</taxon>
        <taxon>Perkinsida</taxon>
        <taxon>Perkinsidae</taxon>
        <taxon>Perkinsus</taxon>
    </lineage>
</organism>
<dbReference type="Pfam" id="PF01152">
    <property type="entry name" value="Bac_globin"/>
    <property type="match status" value="8"/>
</dbReference>
<dbReference type="InterPro" id="IPR001486">
    <property type="entry name" value="Hemoglobin_trunc"/>
</dbReference>
<evidence type="ECO:0000256" key="3">
    <source>
        <dbReference type="ARBA" id="ARBA00022723"/>
    </source>
</evidence>
<dbReference type="CDD" id="cd00454">
    <property type="entry name" value="TrHb1_N"/>
    <property type="match status" value="8"/>
</dbReference>